<organism evidence="5 6">
    <name type="scientific">Lentilactobacillus rapi</name>
    <dbReference type="NCBI Taxonomy" id="481723"/>
    <lineage>
        <taxon>Bacteria</taxon>
        <taxon>Bacillati</taxon>
        <taxon>Bacillota</taxon>
        <taxon>Bacilli</taxon>
        <taxon>Lactobacillales</taxon>
        <taxon>Lactobacillaceae</taxon>
        <taxon>Lentilactobacillus</taxon>
    </lineage>
</organism>
<dbReference type="Pfam" id="PF03358">
    <property type="entry name" value="FMN_red"/>
    <property type="match status" value="1"/>
</dbReference>
<evidence type="ECO:0000256" key="3">
    <source>
        <dbReference type="SAM" id="Phobius"/>
    </source>
</evidence>
<feature type="transmembrane region" description="Helical" evidence="3">
    <location>
        <begin position="194"/>
        <end position="215"/>
    </location>
</feature>
<evidence type="ECO:0000256" key="2">
    <source>
        <dbReference type="ARBA" id="ARBA00022643"/>
    </source>
</evidence>
<dbReference type="AlphaFoldDB" id="A0A512PLS6"/>
<dbReference type="Gene3D" id="3.40.50.360">
    <property type="match status" value="1"/>
</dbReference>
<dbReference type="STRING" id="1423795.FD12_GL001853"/>
<keyword evidence="3" id="KW-1133">Transmembrane helix</keyword>
<dbReference type="InterPro" id="IPR029039">
    <property type="entry name" value="Flavoprotein-like_sf"/>
</dbReference>
<evidence type="ECO:0000256" key="1">
    <source>
        <dbReference type="ARBA" id="ARBA00022630"/>
    </source>
</evidence>
<keyword evidence="1" id="KW-0285">Flavoprotein</keyword>
<keyword evidence="3" id="KW-0472">Membrane</keyword>
<dbReference type="Proteomes" id="UP000321569">
    <property type="component" value="Unassembled WGS sequence"/>
</dbReference>
<comment type="caution">
    <text evidence="5">The sequence shown here is derived from an EMBL/GenBank/DDBJ whole genome shotgun (WGS) entry which is preliminary data.</text>
</comment>
<dbReference type="OrthoDB" id="9805976at2"/>
<feature type="transmembrane region" description="Helical" evidence="3">
    <location>
        <begin position="227"/>
        <end position="248"/>
    </location>
</feature>
<reference evidence="5 6" key="1">
    <citation type="submission" date="2019-07" db="EMBL/GenBank/DDBJ databases">
        <title>Whole genome shotgun sequence of Lactobacillus rapi NBRC 109618.</title>
        <authorList>
            <person name="Hosoyama A."/>
            <person name="Uohara A."/>
            <person name="Ohji S."/>
            <person name="Ichikawa N."/>
        </authorList>
    </citation>
    <scope>NUCLEOTIDE SEQUENCE [LARGE SCALE GENOMIC DNA]</scope>
    <source>
        <strain evidence="5 6">NBRC 109618</strain>
    </source>
</reference>
<evidence type="ECO:0000313" key="6">
    <source>
        <dbReference type="Proteomes" id="UP000321569"/>
    </source>
</evidence>
<dbReference type="InterPro" id="IPR051796">
    <property type="entry name" value="ISF_SsuE-like"/>
</dbReference>
<dbReference type="GO" id="GO:0016491">
    <property type="term" value="F:oxidoreductase activity"/>
    <property type="evidence" value="ECO:0007669"/>
    <property type="project" value="InterPro"/>
</dbReference>
<keyword evidence="2" id="KW-0288">FMN</keyword>
<name>A0A512PLS6_9LACO</name>
<dbReference type="RefSeq" id="WP_056981968.1">
    <property type="nucleotide sequence ID" value="NZ_BKAM01000009.1"/>
</dbReference>
<feature type="domain" description="NADPH-dependent FMN reductase-like" evidence="4">
    <location>
        <begin position="1"/>
        <end position="92"/>
    </location>
</feature>
<dbReference type="PANTHER" id="PTHR43278">
    <property type="entry name" value="NAD(P)H-DEPENDENT FMN-CONTAINING OXIDOREDUCTASE YWQN-RELATED"/>
    <property type="match status" value="1"/>
</dbReference>
<accession>A0A512PLS6</accession>
<evidence type="ECO:0000313" key="5">
    <source>
        <dbReference type="EMBL" id="GEP72147.1"/>
    </source>
</evidence>
<proteinExistence type="predicted"/>
<sequence length="253" mass="29197">MKVLGILGSHRNNGVTAKMLAAVMAGIKEPNESEIIYLEDYPFKPDHGDKKDPVLDELEQKMLASDVWVLAAPTYWGGLAGKMKDFFDCMRQRLVRFDHTGATHPDRFKDKHYLSITDCYTGAFENWVTGVTDQSFRTIDKVMTAAGVIKVHELVLTNTWGLKELPETKKQTCLKWGRRLNSVKKRDDSTLKRYIELFFMIAFMALLTMGIQFGFKLVPSQGFWLRYISFVVIFYVLLACILHFFTVVKHRRR</sequence>
<dbReference type="SUPFAM" id="SSF52218">
    <property type="entry name" value="Flavoproteins"/>
    <property type="match status" value="1"/>
</dbReference>
<evidence type="ECO:0000259" key="4">
    <source>
        <dbReference type="Pfam" id="PF03358"/>
    </source>
</evidence>
<dbReference type="PANTHER" id="PTHR43278:SF1">
    <property type="entry name" value="IRON-SULFUR FLAVOPROTEIN MJ1083"/>
    <property type="match status" value="1"/>
</dbReference>
<dbReference type="EMBL" id="BKAM01000009">
    <property type="protein sequence ID" value="GEP72147.1"/>
    <property type="molecule type" value="Genomic_DNA"/>
</dbReference>
<keyword evidence="3" id="KW-0812">Transmembrane</keyword>
<dbReference type="InterPro" id="IPR005025">
    <property type="entry name" value="FMN_Rdtase-like_dom"/>
</dbReference>
<protein>
    <submittedName>
        <fullName evidence="5">FMN reductase</fullName>
    </submittedName>
</protein>
<gene>
    <name evidence="5" type="ORF">LRA02_10150</name>
</gene>